<dbReference type="EMBL" id="BOPH01000133">
    <property type="protein sequence ID" value="GIJ74348.1"/>
    <property type="molecule type" value="Genomic_DNA"/>
</dbReference>
<evidence type="ECO:0000256" key="1">
    <source>
        <dbReference type="SAM" id="MobiDB-lite"/>
    </source>
</evidence>
<organism evidence="2 3">
    <name type="scientific">Virgisporangium ochraceum</name>
    <dbReference type="NCBI Taxonomy" id="65505"/>
    <lineage>
        <taxon>Bacteria</taxon>
        <taxon>Bacillati</taxon>
        <taxon>Actinomycetota</taxon>
        <taxon>Actinomycetes</taxon>
        <taxon>Micromonosporales</taxon>
        <taxon>Micromonosporaceae</taxon>
        <taxon>Virgisporangium</taxon>
    </lineage>
</organism>
<evidence type="ECO:0000313" key="3">
    <source>
        <dbReference type="Proteomes" id="UP000635606"/>
    </source>
</evidence>
<name>A0A8J4A516_9ACTN</name>
<feature type="compositionally biased region" description="Basic and acidic residues" evidence="1">
    <location>
        <begin position="31"/>
        <end position="51"/>
    </location>
</feature>
<sequence>MGTHDEDREVQLTDDFVILPDQTSDDTDAGWGERAERNDERLLAERPPHWD</sequence>
<comment type="caution">
    <text evidence="2">The sequence shown here is derived from an EMBL/GenBank/DDBJ whole genome shotgun (WGS) entry which is preliminary data.</text>
</comment>
<gene>
    <name evidence="2" type="ORF">Voc01_092650</name>
</gene>
<keyword evidence="3" id="KW-1185">Reference proteome</keyword>
<protein>
    <submittedName>
        <fullName evidence="2">Uncharacterized protein</fullName>
    </submittedName>
</protein>
<dbReference type="Proteomes" id="UP000635606">
    <property type="component" value="Unassembled WGS sequence"/>
</dbReference>
<dbReference type="AlphaFoldDB" id="A0A8J4A516"/>
<dbReference type="RefSeq" id="WP_203934153.1">
    <property type="nucleotide sequence ID" value="NZ_BOPH01000133.1"/>
</dbReference>
<proteinExistence type="predicted"/>
<accession>A0A8J4A516</accession>
<feature type="region of interest" description="Disordered" evidence="1">
    <location>
        <begin position="20"/>
        <end position="51"/>
    </location>
</feature>
<reference evidence="2" key="1">
    <citation type="submission" date="2021-01" db="EMBL/GenBank/DDBJ databases">
        <title>Whole genome shotgun sequence of Virgisporangium ochraceum NBRC 16418.</title>
        <authorList>
            <person name="Komaki H."/>
            <person name="Tamura T."/>
        </authorList>
    </citation>
    <scope>NUCLEOTIDE SEQUENCE</scope>
    <source>
        <strain evidence="2">NBRC 16418</strain>
    </source>
</reference>
<evidence type="ECO:0000313" key="2">
    <source>
        <dbReference type="EMBL" id="GIJ74348.1"/>
    </source>
</evidence>